<dbReference type="GO" id="GO:0055085">
    <property type="term" value="P:transmembrane transport"/>
    <property type="evidence" value="ECO:0007669"/>
    <property type="project" value="InterPro"/>
</dbReference>
<feature type="domain" description="ABC transmembrane type-1" evidence="9">
    <location>
        <begin position="62"/>
        <end position="259"/>
    </location>
</feature>
<evidence type="ECO:0000256" key="5">
    <source>
        <dbReference type="ARBA" id="ARBA00022692"/>
    </source>
</evidence>
<evidence type="ECO:0000256" key="6">
    <source>
        <dbReference type="ARBA" id="ARBA00022989"/>
    </source>
</evidence>
<feature type="transmembrane region" description="Helical" evidence="8">
    <location>
        <begin position="183"/>
        <end position="206"/>
    </location>
</feature>
<dbReference type="InterPro" id="IPR000515">
    <property type="entry name" value="MetI-like"/>
</dbReference>
<dbReference type="InterPro" id="IPR051789">
    <property type="entry name" value="Bact_Polyamine_Transport"/>
</dbReference>
<feature type="transmembrane region" description="Helical" evidence="8">
    <location>
        <begin position="68"/>
        <end position="87"/>
    </location>
</feature>
<organism evidence="10 11">
    <name type="scientific">Leeia aquatica</name>
    <dbReference type="NCBI Taxonomy" id="2725557"/>
    <lineage>
        <taxon>Bacteria</taxon>
        <taxon>Pseudomonadati</taxon>
        <taxon>Pseudomonadota</taxon>
        <taxon>Betaproteobacteria</taxon>
        <taxon>Neisseriales</taxon>
        <taxon>Leeiaceae</taxon>
        <taxon>Leeia</taxon>
    </lineage>
</organism>
<feature type="transmembrane region" description="Helical" evidence="8">
    <location>
        <begin position="99"/>
        <end position="122"/>
    </location>
</feature>
<protein>
    <submittedName>
        <fullName evidence="10">ABC transporter permease subunit</fullName>
    </submittedName>
</protein>
<reference evidence="10 11" key="1">
    <citation type="submission" date="2020-04" db="EMBL/GenBank/DDBJ databases">
        <title>Draft genome of Leeia sp. IMCC25680.</title>
        <authorList>
            <person name="Song J."/>
            <person name="Cho J.-C."/>
        </authorList>
    </citation>
    <scope>NUCLEOTIDE SEQUENCE [LARGE SCALE GENOMIC DNA]</scope>
    <source>
        <strain evidence="10 11">IMCC25680</strain>
    </source>
</reference>
<dbReference type="GO" id="GO:0005886">
    <property type="term" value="C:plasma membrane"/>
    <property type="evidence" value="ECO:0007669"/>
    <property type="project" value="UniProtKB-SubCell"/>
</dbReference>
<sequence length="285" mass="30970">MSNRMSWGARSYLLFGFAFLYLPILCLMVFSFTGGEITTQFAGFSTRWYVELWNDDEIQSAVKLSLKIGIAAASAAVVLGTLSGLVLARFKRYAGSGFFAGMTTAPMVMPEVIVGLSLVLLFTNQTMNDLLPWLAGRGVTAIWAAHTTLCTAYVAVLVQSRLREMDRSLEDAAMDLGCHPFKVFFLITIPVIAPALVSGWLLSFTLSMDDFVLSSMLSDPGATTLPVLVFARLHHGLKPEINALATVIVVLVSIAVIVANRVMWRAQKRREQAIAAAMAASGQSH</sequence>
<name>A0A847SBY6_9NEIS</name>
<dbReference type="CDD" id="cd06261">
    <property type="entry name" value="TM_PBP2"/>
    <property type="match status" value="1"/>
</dbReference>
<evidence type="ECO:0000256" key="3">
    <source>
        <dbReference type="ARBA" id="ARBA00022448"/>
    </source>
</evidence>
<dbReference type="Pfam" id="PF00528">
    <property type="entry name" value="BPD_transp_1"/>
    <property type="match status" value="1"/>
</dbReference>
<evidence type="ECO:0000313" key="11">
    <source>
        <dbReference type="Proteomes" id="UP000587991"/>
    </source>
</evidence>
<keyword evidence="11" id="KW-1185">Reference proteome</keyword>
<feature type="transmembrane region" description="Helical" evidence="8">
    <location>
        <begin position="241"/>
        <end position="260"/>
    </location>
</feature>
<feature type="transmembrane region" description="Helical" evidence="8">
    <location>
        <begin position="12"/>
        <end position="32"/>
    </location>
</feature>
<dbReference type="AlphaFoldDB" id="A0A847SBY6"/>
<keyword evidence="4" id="KW-1003">Cell membrane</keyword>
<keyword evidence="5 8" id="KW-0812">Transmembrane</keyword>
<evidence type="ECO:0000256" key="1">
    <source>
        <dbReference type="ARBA" id="ARBA00004651"/>
    </source>
</evidence>
<comment type="caution">
    <text evidence="10">The sequence shown here is derived from an EMBL/GenBank/DDBJ whole genome shotgun (WGS) entry which is preliminary data.</text>
</comment>
<evidence type="ECO:0000256" key="7">
    <source>
        <dbReference type="ARBA" id="ARBA00023136"/>
    </source>
</evidence>
<evidence type="ECO:0000256" key="8">
    <source>
        <dbReference type="RuleBase" id="RU363032"/>
    </source>
</evidence>
<keyword evidence="7 8" id="KW-0472">Membrane</keyword>
<dbReference type="InterPro" id="IPR035906">
    <property type="entry name" value="MetI-like_sf"/>
</dbReference>
<keyword evidence="6 8" id="KW-1133">Transmembrane helix</keyword>
<accession>A0A847SBY6</accession>
<dbReference type="PROSITE" id="PS50928">
    <property type="entry name" value="ABC_TM1"/>
    <property type="match status" value="1"/>
</dbReference>
<comment type="subcellular location">
    <subcellularLocation>
        <location evidence="1 8">Cell membrane</location>
        <topology evidence="1 8">Multi-pass membrane protein</topology>
    </subcellularLocation>
</comment>
<comment type="similarity">
    <text evidence="2">Belongs to the binding-protein-dependent transport system permease family. CysTW subfamily.</text>
</comment>
<dbReference type="SUPFAM" id="SSF161098">
    <property type="entry name" value="MetI-like"/>
    <property type="match status" value="1"/>
</dbReference>
<evidence type="ECO:0000313" key="10">
    <source>
        <dbReference type="EMBL" id="NLR74628.1"/>
    </source>
</evidence>
<evidence type="ECO:0000259" key="9">
    <source>
        <dbReference type="PROSITE" id="PS50928"/>
    </source>
</evidence>
<dbReference type="Proteomes" id="UP000587991">
    <property type="component" value="Unassembled WGS sequence"/>
</dbReference>
<dbReference type="PANTHER" id="PTHR43848">
    <property type="entry name" value="PUTRESCINE TRANSPORT SYSTEM PERMEASE PROTEIN POTI"/>
    <property type="match status" value="1"/>
</dbReference>
<evidence type="ECO:0000256" key="4">
    <source>
        <dbReference type="ARBA" id="ARBA00022475"/>
    </source>
</evidence>
<proteinExistence type="inferred from homology"/>
<evidence type="ECO:0000256" key="2">
    <source>
        <dbReference type="ARBA" id="ARBA00007069"/>
    </source>
</evidence>
<gene>
    <name evidence="10" type="ORF">HF682_05595</name>
</gene>
<dbReference type="Gene3D" id="1.10.3720.10">
    <property type="entry name" value="MetI-like"/>
    <property type="match status" value="1"/>
</dbReference>
<keyword evidence="3 8" id="KW-0813">Transport</keyword>
<feature type="transmembrane region" description="Helical" evidence="8">
    <location>
        <begin position="142"/>
        <end position="162"/>
    </location>
</feature>
<dbReference type="EMBL" id="JABAIM010000001">
    <property type="protein sequence ID" value="NLR74628.1"/>
    <property type="molecule type" value="Genomic_DNA"/>
</dbReference>
<dbReference type="PANTHER" id="PTHR43848:SF2">
    <property type="entry name" value="PUTRESCINE TRANSPORT SYSTEM PERMEASE PROTEIN POTI"/>
    <property type="match status" value="1"/>
</dbReference>